<keyword evidence="3" id="KW-1185">Reference proteome</keyword>
<evidence type="ECO:0000313" key="3">
    <source>
        <dbReference type="Proteomes" id="UP001279660"/>
    </source>
</evidence>
<comment type="caution">
    <text evidence="2">The sequence shown here is derived from an EMBL/GenBank/DDBJ whole genome shotgun (WGS) entry which is preliminary data.</text>
</comment>
<gene>
    <name evidence="2" type="ORF">SIL82_20215</name>
</gene>
<organism evidence="2 3">
    <name type="scientific">Sphingomonas echinoides</name>
    <dbReference type="NCBI Taxonomy" id="59803"/>
    <lineage>
        <taxon>Bacteria</taxon>
        <taxon>Pseudomonadati</taxon>
        <taxon>Pseudomonadota</taxon>
        <taxon>Alphaproteobacteria</taxon>
        <taxon>Sphingomonadales</taxon>
        <taxon>Sphingomonadaceae</taxon>
        <taxon>Sphingomonas</taxon>
    </lineage>
</organism>
<accession>A0ABU4PR11</accession>
<evidence type="ECO:0000313" key="2">
    <source>
        <dbReference type="EMBL" id="MDX5986585.1"/>
    </source>
</evidence>
<dbReference type="EMBL" id="JAWXXV010000002">
    <property type="protein sequence ID" value="MDX5986585.1"/>
    <property type="molecule type" value="Genomic_DNA"/>
</dbReference>
<dbReference type="RefSeq" id="WP_154651478.1">
    <property type="nucleotide sequence ID" value="NZ_JAWXXV010000002.1"/>
</dbReference>
<feature type="compositionally biased region" description="Polar residues" evidence="1">
    <location>
        <begin position="1"/>
        <end position="10"/>
    </location>
</feature>
<name>A0ABU4PR11_9SPHN</name>
<evidence type="ECO:0000256" key="1">
    <source>
        <dbReference type="SAM" id="MobiDB-lite"/>
    </source>
</evidence>
<reference evidence="2 3" key="1">
    <citation type="submission" date="2023-11" db="EMBL/GenBank/DDBJ databases">
        <title>MicrobeMod: A computational toolkit for identifying prokaryotic methylation and restriction-modification with nanopore sequencing.</title>
        <authorList>
            <person name="Crits-Christoph A."/>
            <person name="Kang S.C."/>
            <person name="Lee H."/>
            <person name="Ostrov N."/>
        </authorList>
    </citation>
    <scope>NUCLEOTIDE SEQUENCE [LARGE SCALE GENOMIC DNA]</scope>
    <source>
        <strain evidence="2 3">ATCC 14820</strain>
    </source>
</reference>
<feature type="region of interest" description="Disordered" evidence="1">
    <location>
        <begin position="1"/>
        <end position="22"/>
    </location>
</feature>
<dbReference type="Proteomes" id="UP001279660">
    <property type="component" value="Unassembled WGS sequence"/>
</dbReference>
<sequence>MLPRTSSIWQRDSHPTASGKPGAVQYDGVCHYPTPCPPQDRCGFSQWMVIVSGAGRPTPPIDRLADELVADIMAMSDAELLAEVEAEGLNVEDEADRIRAIISTATARSGKSRLQAARAEIDRAAGTGRGQVHQLPLRDRAAVLAWFANDDSKLKSRLTMAARNGEGITEKEMDDILADLRELGAIDEDGNPI</sequence>
<proteinExistence type="predicted"/>
<protein>
    <submittedName>
        <fullName evidence="2">Uncharacterized protein</fullName>
    </submittedName>
</protein>